<proteinExistence type="predicted"/>
<keyword evidence="2" id="KW-1185">Reference proteome</keyword>
<gene>
    <name evidence="1" type="ORF">ERS672216_00756</name>
</gene>
<sequence>MIDLYKWSLDRIRKDPLMSTWMEDRREEWTPLLASKIKFLLEGSSFIFFCDDERRWFEEYFLRKINKKGNERPLLPFFALKSLFPNLDQINTKEGIELLVDMLNLSFPAGFIFFYVGKGNSIFAQIAKNSPNSYMWIIGEHTENSFFLDEKDENLDIKMIQLFGLFDSSISAALFDEVIL</sequence>
<dbReference type="RefSeq" id="WP_075493375.1">
    <property type="nucleotide sequence ID" value="NZ_CP053844.1"/>
</dbReference>
<dbReference type="Pfam" id="PF12163">
    <property type="entry name" value="HobA"/>
    <property type="match status" value="1"/>
</dbReference>
<organism evidence="1 2">
    <name type="scientific">Campylobacter geochelonis</name>
    <dbReference type="NCBI Taxonomy" id="1780362"/>
    <lineage>
        <taxon>Bacteria</taxon>
        <taxon>Pseudomonadati</taxon>
        <taxon>Campylobacterota</taxon>
        <taxon>Epsilonproteobacteria</taxon>
        <taxon>Campylobacterales</taxon>
        <taxon>Campylobacteraceae</taxon>
        <taxon>Campylobacter</taxon>
    </lineage>
</organism>
<reference evidence="1 2" key="1">
    <citation type="submission" date="2016-02" db="EMBL/GenBank/DDBJ databases">
        <authorList>
            <consortium name="Pathogen Informatics"/>
        </authorList>
    </citation>
    <scope>NUCLEOTIDE SEQUENCE [LARGE SCALE GENOMIC DNA]</scope>
    <source>
        <strain evidence="1 2">RC20</strain>
    </source>
</reference>
<dbReference type="Proteomes" id="UP000069632">
    <property type="component" value="Unassembled WGS sequence"/>
</dbReference>
<dbReference type="InterPro" id="IPR021011">
    <property type="entry name" value="HobA"/>
</dbReference>
<protein>
    <submittedName>
        <fullName evidence="1">DNA replication regulator</fullName>
    </submittedName>
</protein>
<evidence type="ECO:0000313" key="2">
    <source>
        <dbReference type="Proteomes" id="UP000069632"/>
    </source>
</evidence>
<dbReference type="Gene3D" id="3.40.50.11670">
    <property type="entry name" value="DNA replication regulator HobA"/>
    <property type="match status" value="1"/>
</dbReference>
<name>A0A128ELW6_9BACT</name>
<dbReference type="EMBL" id="FIZP01000002">
    <property type="protein sequence ID" value="CZE47181.1"/>
    <property type="molecule type" value="Genomic_DNA"/>
</dbReference>
<accession>A0A128ELW6</accession>
<evidence type="ECO:0000313" key="1">
    <source>
        <dbReference type="EMBL" id="CZE47181.1"/>
    </source>
</evidence>
<dbReference type="AlphaFoldDB" id="A0A128ELW6"/>
<dbReference type="InterPro" id="IPR038381">
    <property type="entry name" value="HobA_sf"/>
</dbReference>
<dbReference type="OrthoDB" id="5329076at2"/>